<feature type="region of interest" description="Disordered" evidence="2">
    <location>
        <begin position="273"/>
        <end position="294"/>
    </location>
</feature>
<gene>
    <name evidence="3" type="ORF">H7344_07160</name>
</gene>
<keyword evidence="4" id="KW-1185">Reference proteome</keyword>
<accession>A0ABR6U6M4</accession>
<dbReference type="Pfam" id="PF00378">
    <property type="entry name" value="ECH_1"/>
    <property type="match status" value="1"/>
</dbReference>
<evidence type="ECO:0000313" key="4">
    <source>
        <dbReference type="Proteomes" id="UP000604001"/>
    </source>
</evidence>
<comment type="caution">
    <text evidence="3">The sequence shown here is derived from an EMBL/GenBank/DDBJ whole genome shotgun (WGS) entry which is preliminary data.</text>
</comment>
<evidence type="ECO:0000256" key="1">
    <source>
        <dbReference type="ARBA" id="ARBA00005254"/>
    </source>
</evidence>
<dbReference type="SUPFAM" id="SSF52096">
    <property type="entry name" value="ClpP/crotonase"/>
    <property type="match status" value="1"/>
</dbReference>
<dbReference type="InterPro" id="IPR029045">
    <property type="entry name" value="ClpP/crotonase-like_dom_sf"/>
</dbReference>
<dbReference type="Proteomes" id="UP000604001">
    <property type="component" value="Unassembled WGS sequence"/>
</dbReference>
<dbReference type="PANTHER" id="PTHR42964:SF1">
    <property type="entry name" value="POLYKETIDE BIOSYNTHESIS ENOYL-COA HYDRATASE PKSH-RELATED"/>
    <property type="match status" value="1"/>
</dbReference>
<feature type="region of interest" description="Disordered" evidence="2">
    <location>
        <begin position="1"/>
        <end position="20"/>
    </location>
</feature>
<evidence type="ECO:0000313" key="3">
    <source>
        <dbReference type="EMBL" id="MBC2960072.1"/>
    </source>
</evidence>
<sequence length="294" mass="31096">MVDVTVQEPSAQDARGERPSLHEWARPWETLGVSVAAGVAEVRLARADRLNALDSRTRAELASLWPGLAADPSVRVVIMTGEGRAFSAGADFTELARADRVPGDGARDARRASGDYLPSPVLEVPVLVAVNGLCLGGALRFVADADVVLAAEDAWFSDPHVSLGQTSGPCALQLAARAGSAAVAPLVLAGAAYRMDARQAQAVGLVSEVVPGERLLERAHDLARMIAAQSPTAVRRTLALLRRRTRAQVEDLVPDAWAAIDEMWDHPDVAEASAARAEGRSPMWADPVPAEEEA</sequence>
<organism evidence="3 4">
    <name type="scientific">Nocardioides deserti</name>
    <dbReference type="NCBI Taxonomy" id="1588644"/>
    <lineage>
        <taxon>Bacteria</taxon>
        <taxon>Bacillati</taxon>
        <taxon>Actinomycetota</taxon>
        <taxon>Actinomycetes</taxon>
        <taxon>Propionibacteriales</taxon>
        <taxon>Nocardioidaceae</taxon>
        <taxon>Nocardioides</taxon>
    </lineage>
</organism>
<name>A0ABR6U6M4_9ACTN</name>
<reference evidence="3 4" key="1">
    <citation type="submission" date="2020-08" db="EMBL/GenBank/DDBJ databases">
        <title>novel species in genus Nocardioides.</title>
        <authorList>
            <person name="Zhang G."/>
        </authorList>
    </citation>
    <scope>NUCLEOTIDE SEQUENCE [LARGE SCALE GENOMIC DNA]</scope>
    <source>
        <strain evidence="3 4">SC8A-24</strain>
    </source>
</reference>
<proteinExistence type="inferred from homology"/>
<dbReference type="CDD" id="cd06558">
    <property type="entry name" value="crotonase-like"/>
    <property type="match status" value="1"/>
</dbReference>
<evidence type="ECO:0000256" key="2">
    <source>
        <dbReference type="SAM" id="MobiDB-lite"/>
    </source>
</evidence>
<dbReference type="InterPro" id="IPR051683">
    <property type="entry name" value="Enoyl-CoA_Hydratase/Isomerase"/>
</dbReference>
<dbReference type="InterPro" id="IPR001753">
    <property type="entry name" value="Enoyl-CoA_hydra/iso"/>
</dbReference>
<dbReference type="Gene3D" id="3.90.226.10">
    <property type="entry name" value="2-enoyl-CoA Hydratase, Chain A, domain 1"/>
    <property type="match status" value="1"/>
</dbReference>
<dbReference type="PANTHER" id="PTHR42964">
    <property type="entry name" value="ENOYL-COA HYDRATASE"/>
    <property type="match status" value="1"/>
</dbReference>
<comment type="similarity">
    <text evidence="1">Belongs to the enoyl-CoA hydratase/isomerase family.</text>
</comment>
<protein>
    <submittedName>
        <fullName evidence="3">Enoyl-CoA hydratase/isomerase family protein</fullName>
    </submittedName>
</protein>
<dbReference type="RefSeq" id="WP_186345324.1">
    <property type="nucleotide sequence ID" value="NZ_BMMR01000003.1"/>
</dbReference>
<dbReference type="EMBL" id="JACMYC010000003">
    <property type="protein sequence ID" value="MBC2960072.1"/>
    <property type="molecule type" value="Genomic_DNA"/>
</dbReference>